<evidence type="ECO:0000313" key="3">
    <source>
        <dbReference type="Proteomes" id="UP000503840"/>
    </source>
</evidence>
<evidence type="ECO:0000256" key="1">
    <source>
        <dbReference type="SAM" id="Coils"/>
    </source>
</evidence>
<dbReference type="Proteomes" id="UP000503840">
    <property type="component" value="Unassembled WGS sequence"/>
</dbReference>
<comment type="caution">
    <text evidence="2">The sequence shown here is derived from an EMBL/GenBank/DDBJ whole genome shotgun (WGS) entry which is preliminary data.</text>
</comment>
<dbReference type="RefSeq" id="WP_174405773.1">
    <property type="nucleotide sequence ID" value="NZ_BLVO01000013.1"/>
</dbReference>
<keyword evidence="1" id="KW-0175">Coiled coil</keyword>
<keyword evidence="3" id="KW-1185">Reference proteome</keyword>
<feature type="coiled-coil region" evidence="1">
    <location>
        <begin position="81"/>
        <end position="108"/>
    </location>
</feature>
<protein>
    <submittedName>
        <fullName evidence="2">Uncharacterized protein</fullName>
    </submittedName>
</protein>
<dbReference type="EMBL" id="BLVO01000013">
    <property type="protein sequence ID" value="GFM34153.1"/>
    <property type="molecule type" value="Genomic_DNA"/>
</dbReference>
<evidence type="ECO:0000313" key="2">
    <source>
        <dbReference type="EMBL" id="GFM34153.1"/>
    </source>
</evidence>
<sequence>MAAEHSTGQDQATCAGVMENLRFGFRVWLGEIRLMLAGIGRRFEVRQLEKRLDQECAQLGRHTAAHLAGTGEEPAAPSFDMIRSARQVQFLEEEIVRLRMEQEQAEVREQATKRNTYAA</sequence>
<dbReference type="AlphaFoldDB" id="A0A7J0BK34"/>
<accession>A0A7J0BK34</accession>
<proteinExistence type="predicted"/>
<organism evidence="2 3">
    <name type="scientific">Desulfovibrio subterraneus</name>
    <dbReference type="NCBI Taxonomy" id="2718620"/>
    <lineage>
        <taxon>Bacteria</taxon>
        <taxon>Pseudomonadati</taxon>
        <taxon>Thermodesulfobacteriota</taxon>
        <taxon>Desulfovibrionia</taxon>
        <taxon>Desulfovibrionales</taxon>
        <taxon>Desulfovibrionaceae</taxon>
        <taxon>Desulfovibrio</taxon>
    </lineage>
</organism>
<reference evidence="2 3" key="1">
    <citation type="submission" date="2020-05" db="EMBL/GenBank/DDBJ databases">
        <title>Draft genome sequence of Desulfovibrio sp. strain HN2T.</title>
        <authorList>
            <person name="Ueno A."/>
            <person name="Tamazawa S."/>
            <person name="Tamamura S."/>
            <person name="Murakami T."/>
            <person name="Kiyama T."/>
            <person name="Inomata H."/>
            <person name="Amano Y."/>
            <person name="Miyakawa K."/>
            <person name="Tamaki H."/>
            <person name="Naganuma T."/>
            <person name="Kaneko K."/>
        </authorList>
    </citation>
    <scope>NUCLEOTIDE SEQUENCE [LARGE SCALE GENOMIC DNA]</scope>
    <source>
        <strain evidence="2 3">HN2</strain>
    </source>
</reference>
<name>A0A7J0BK34_9BACT</name>
<gene>
    <name evidence="2" type="ORF">DSM101010T_25180</name>
</gene>